<evidence type="ECO:0000313" key="2">
    <source>
        <dbReference type="EMBL" id="PRY39545.1"/>
    </source>
</evidence>
<dbReference type="AlphaFoldDB" id="A0A2T0T1J6"/>
<keyword evidence="1" id="KW-0472">Membrane</keyword>
<comment type="caution">
    <text evidence="2">The sequence shown here is derived from an EMBL/GenBank/DDBJ whole genome shotgun (WGS) entry which is preliminary data.</text>
</comment>
<evidence type="ECO:0000256" key="1">
    <source>
        <dbReference type="SAM" id="Phobius"/>
    </source>
</evidence>
<keyword evidence="3" id="KW-1185">Reference proteome</keyword>
<gene>
    <name evidence="2" type="ORF">CLV43_107128</name>
</gene>
<organism evidence="2 3">
    <name type="scientific">Umezawaea tangerina</name>
    <dbReference type="NCBI Taxonomy" id="84725"/>
    <lineage>
        <taxon>Bacteria</taxon>
        <taxon>Bacillati</taxon>
        <taxon>Actinomycetota</taxon>
        <taxon>Actinomycetes</taxon>
        <taxon>Pseudonocardiales</taxon>
        <taxon>Pseudonocardiaceae</taxon>
        <taxon>Umezawaea</taxon>
    </lineage>
</organism>
<name>A0A2T0T1J6_9PSEU</name>
<protein>
    <submittedName>
        <fullName evidence="2">Uncharacterized protein</fullName>
    </submittedName>
</protein>
<dbReference type="RefSeq" id="WP_281262177.1">
    <property type="nucleotide sequence ID" value="NZ_PVTF01000007.1"/>
</dbReference>
<proteinExistence type="predicted"/>
<dbReference type="Proteomes" id="UP000239494">
    <property type="component" value="Unassembled WGS sequence"/>
</dbReference>
<feature type="transmembrane region" description="Helical" evidence="1">
    <location>
        <begin position="6"/>
        <end position="23"/>
    </location>
</feature>
<accession>A0A2T0T1J6</accession>
<keyword evidence="1" id="KW-1133">Transmembrane helix</keyword>
<sequence length="40" mass="4669">MWDTLWQYLPLIVLAMSATVWMLRDLARSTTRPTTRSKTG</sequence>
<reference evidence="2 3" key="1">
    <citation type="submission" date="2018-03" db="EMBL/GenBank/DDBJ databases">
        <title>Genomic Encyclopedia of Archaeal and Bacterial Type Strains, Phase II (KMG-II): from individual species to whole genera.</title>
        <authorList>
            <person name="Goeker M."/>
        </authorList>
    </citation>
    <scope>NUCLEOTIDE SEQUENCE [LARGE SCALE GENOMIC DNA]</scope>
    <source>
        <strain evidence="2 3">DSM 44720</strain>
    </source>
</reference>
<evidence type="ECO:0000313" key="3">
    <source>
        <dbReference type="Proteomes" id="UP000239494"/>
    </source>
</evidence>
<keyword evidence="1" id="KW-0812">Transmembrane</keyword>
<dbReference type="EMBL" id="PVTF01000007">
    <property type="protein sequence ID" value="PRY39545.1"/>
    <property type="molecule type" value="Genomic_DNA"/>
</dbReference>